<organism evidence="3 4">
    <name type="scientific">Anditalea andensis</name>
    <dbReference type="NCBI Taxonomy" id="1048983"/>
    <lineage>
        <taxon>Bacteria</taxon>
        <taxon>Pseudomonadati</taxon>
        <taxon>Bacteroidota</taxon>
        <taxon>Cytophagia</taxon>
        <taxon>Cytophagales</taxon>
        <taxon>Cytophagaceae</taxon>
        <taxon>Anditalea</taxon>
    </lineage>
</organism>
<dbReference type="RefSeq" id="WP_035075918.1">
    <property type="nucleotide sequence ID" value="NZ_JMIH01000023.1"/>
</dbReference>
<dbReference type="STRING" id="1048983.EL17_14745"/>
<evidence type="ECO:0000256" key="2">
    <source>
        <dbReference type="SAM" id="Phobius"/>
    </source>
</evidence>
<evidence type="ECO:0000256" key="1">
    <source>
        <dbReference type="SAM" id="MobiDB-lite"/>
    </source>
</evidence>
<name>A0A074LGG4_9BACT</name>
<protein>
    <recommendedName>
        <fullName evidence="5">Outer membrane protein beta-barrel domain-containing protein</fullName>
    </recommendedName>
</protein>
<dbReference type="OrthoDB" id="1419682at2"/>
<evidence type="ECO:0000313" key="4">
    <source>
        <dbReference type="Proteomes" id="UP000027821"/>
    </source>
</evidence>
<accession>A0A074LGG4</accession>
<comment type="caution">
    <text evidence="3">The sequence shown here is derived from an EMBL/GenBank/DDBJ whole genome shotgun (WGS) entry which is preliminary data.</text>
</comment>
<keyword evidence="2" id="KW-0472">Membrane</keyword>
<proteinExistence type="predicted"/>
<dbReference type="eggNOG" id="ENOG5032Y9I">
    <property type="taxonomic scope" value="Bacteria"/>
</dbReference>
<feature type="transmembrane region" description="Helical" evidence="2">
    <location>
        <begin position="45"/>
        <end position="66"/>
    </location>
</feature>
<evidence type="ECO:0000313" key="3">
    <source>
        <dbReference type="EMBL" id="KEO72882.1"/>
    </source>
</evidence>
<keyword evidence="2" id="KW-0812">Transmembrane</keyword>
<dbReference type="EMBL" id="JMIH01000023">
    <property type="protein sequence ID" value="KEO72882.1"/>
    <property type="molecule type" value="Genomic_DNA"/>
</dbReference>
<dbReference type="AlphaFoldDB" id="A0A074LGG4"/>
<evidence type="ECO:0008006" key="5">
    <source>
        <dbReference type="Google" id="ProtNLM"/>
    </source>
</evidence>
<keyword evidence="4" id="KW-1185">Reference proteome</keyword>
<reference evidence="3 4" key="1">
    <citation type="submission" date="2014-04" db="EMBL/GenBank/DDBJ databases">
        <title>Characterization and application of a salt tolerant electro-active bacterium.</title>
        <authorList>
            <person name="Yang L."/>
            <person name="Wei S."/>
            <person name="Tay Q.X.M."/>
        </authorList>
    </citation>
    <scope>NUCLEOTIDE SEQUENCE [LARGE SCALE GENOMIC DNA]</scope>
    <source>
        <strain evidence="3 4">LY1</strain>
    </source>
</reference>
<sequence>MKEQFDKRLVEKIKDSFENHEEPFDTKEWEKFSQAYFNKKKPKSLWVWASVISGVAASLVIGFLIWPSSKDFSDGPYITYDQELPALSDQDIVEEELNENDLFIPKRENAFPEVRKQDRGTSQNFDHHVPNDTDPPIEHDQLQPLEEKSKGVPLNVPRQHHAQNDDGEATRPLHSEFKSVSPSVFKALADLSKEIKEEVDAVRNFDLALAPGSQFLLKKLKISEEVIRRSDPVIQLQIAEAELNGKHSKEIKEEEAQKMINTWTMADLPTLPEDKKRNGNVKLGLVMAPQSTSNTTTGLNLGGGVMSEISLSKRLKLDVGVTYARQSLVPGQSQNVAIVMNNVPVLSSADNFYHAAPMNTNRVAAAALMGTNVITPLNPTYELTFANLDIPINVKYKIIDKTQSGIYLISGLSSMVYLNQSTSETYNLSYAAIGQASAFSSNLVQTFTTEVLPEDGESRVDLGRMVNLSIGYEHKLSGGTFLSVEPFYKLPIGNMTFVDQQFSIGGINLRMNFQFKK</sequence>
<gene>
    <name evidence="3" type="ORF">EL17_14745</name>
</gene>
<feature type="region of interest" description="Disordered" evidence="1">
    <location>
        <begin position="108"/>
        <end position="140"/>
    </location>
</feature>
<keyword evidence="2" id="KW-1133">Transmembrane helix</keyword>
<dbReference type="Proteomes" id="UP000027821">
    <property type="component" value="Unassembled WGS sequence"/>
</dbReference>